<dbReference type="InterPro" id="IPR025927">
    <property type="entry name" value="Znf_KANL2-like"/>
</dbReference>
<reference evidence="5 6" key="1">
    <citation type="submission" date="2023-03" db="EMBL/GenBank/DDBJ databases">
        <title>High-quality genome of Scylla paramamosain provides insights in environmental adaptation.</title>
        <authorList>
            <person name="Zhang L."/>
        </authorList>
    </citation>
    <scope>NUCLEOTIDE SEQUENCE [LARGE SCALE GENOMIC DNA]</scope>
    <source>
        <strain evidence="5">LZ_2023a</strain>
        <tissue evidence="5">Muscle</tissue>
    </source>
</reference>
<feature type="compositionally biased region" description="Pro residues" evidence="3">
    <location>
        <begin position="41"/>
        <end position="51"/>
    </location>
</feature>
<proteinExistence type="predicted"/>
<comment type="caution">
    <text evidence="5">The sequence shown here is derived from an EMBL/GenBank/DDBJ whole genome shotgun (WGS) entry which is preliminary data.</text>
</comment>
<keyword evidence="2" id="KW-0539">Nucleus</keyword>
<feature type="compositionally biased region" description="Acidic residues" evidence="3">
    <location>
        <begin position="737"/>
        <end position="750"/>
    </location>
</feature>
<comment type="subcellular location">
    <subcellularLocation>
        <location evidence="1">Nucleus</location>
    </subcellularLocation>
</comment>
<evidence type="ECO:0000313" key="5">
    <source>
        <dbReference type="EMBL" id="KAK8403833.1"/>
    </source>
</evidence>
<feature type="compositionally biased region" description="Basic residues" evidence="3">
    <location>
        <begin position="312"/>
        <end position="337"/>
    </location>
</feature>
<feature type="compositionally biased region" description="Polar residues" evidence="3">
    <location>
        <begin position="934"/>
        <end position="943"/>
    </location>
</feature>
<feature type="region of interest" description="Disordered" evidence="3">
    <location>
        <begin position="913"/>
        <end position="952"/>
    </location>
</feature>
<evidence type="ECO:0000259" key="4">
    <source>
        <dbReference type="Pfam" id="PF13891"/>
    </source>
</evidence>
<dbReference type="GO" id="GO:0005634">
    <property type="term" value="C:nucleus"/>
    <property type="evidence" value="ECO:0007669"/>
    <property type="project" value="UniProtKB-SubCell"/>
</dbReference>
<keyword evidence="6" id="KW-1185">Reference proteome</keyword>
<feature type="compositionally biased region" description="Polar residues" evidence="3">
    <location>
        <begin position="113"/>
        <end position="132"/>
    </location>
</feature>
<feature type="compositionally biased region" description="Low complexity" evidence="3">
    <location>
        <begin position="352"/>
        <end position="389"/>
    </location>
</feature>
<evidence type="ECO:0000256" key="1">
    <source>
        <dbReference type="ARBA" id="ARBA00004123"/>
    </source>
</evidence>
<evidence type="ECO:0000256" key="2">
    <source>
        <dbReference type="ARBA" id="ARBA00023242"/>
    </source>
</evidence>
<dbReference type="AlphaFoldDB" id="A0AAW0UX69"/>
<feature type="region of interest" description="Disordered" evidence="3">
    <location>
        <begin position="650"/>
        <end position="750"/>
    </location>
</feature>
<feature type="compositionally biased region" description="Low complexity" evidence="3">
    <location>
        <begin position="271"/>
        <end position="289"/>
    </location>
</feature>
<dbReference type="PANTHER" id="PTHR16198:SF2">
    <property type="entry name" value="INO80 COMPLEX SUBUNIT D"/>
    <property type="match status" value="1"/>
</dbReference>
<protein>
    <recommendedName>
        <fullName evidence="4">KANL2-like probable zinc-finger domain-containing protein</fullName>
    </recommendedName>
</protein>
<dbReference type="EMBL" id="JARAKH010000005">
    <property type="protein sequence ID" value="KAK8403833.1"/>
    <property type="molecule type" value="Genomic_DNA"/>
</dbReference>
<feature type="compositionally biased region" description="Basic residues" evidence="3">
    <location>
        <begin position="678"/>
        <end position="688"/>
    </location>
</feature>
<dbReference type="Proteomes" id="UP001487740">
    <property type="component" value="Unassembled WGS sequence"/>
</dbReference>
<sequence length="988" mass="105632">MEGRPAPMVATLYNKPLGKASSRFLKPPRLPRLPIPCLWPHSPPSLPPHSPHTPLKDGPKAQVNPKRLGSTAPPVSTPLSPASSGALQPSRGRERWGGWLGSSLGSQQRGGQADSSKQNCANSTPLQTSELRSSGFDMTKLYPELSAKLGLTKQGPGEGTSIHKNGITLRENLAPGPLKKLETVTDDSRIKVVSTGQIFNNTKGLVTAKLGSGVPNSKAGGTAKASSRSRIKCGERGQRRGSHGRSGVRPEVGGSHGQSSAPVKGPSIARSAGSLKSNSNSSSAPNSSSILEEQLRGGGSSQRHMASPGSGLHHHHNHHHHNHNHHHHHHHHHHHSRLPQPATTRPVPLTASSSSSSSSISSNVSSGRSLVTSPSTTATTTTHLAALSSQEPRVVTLPPRQPPQSFLSSAAAASLPQPLLRVHALREKHYAYKSDLFPLGIETSEESESSDAEELCGSQQGWLDPTDGAHLTYQSWEPSWTHPNNLPHLPRLSSSPTVCQRSVTLALALASCRRQVSASRMRSDMRSREVARLGVLTRLLLETARTHPRLTAAACCLYRPSQAHQESPKVKSRFMSSVLVRRPCVYRDGECREPSLPGTRHCMHHIMYNVDQQLFTHCTARHPDNTLCRVPVFDVSHELPLCYKHSKTQENVAKTPTDETSKPKRSRKKNKMPILSRYGKRSKKRRRSSNSSSSVIPSTSVRPPMASQSSLSSPQPSPTTPQTSPHFSTASCTDSVAEVDEESELEEDMEGMVEGLDAASRLLDPRDLQDVLNRIPDHELTQLFDAPEAKTSDFSEEKVEIEGEQRGTGRGEDHHDSGRSPVSAHSPSPCPATLTPAPTPTAASSSTPPLNEEGTTLSLDESTFNELVAGNIPIDSIISSSFNQQELNTISQALSNIVQESNLNLPGFDLPTSSGSSFTPSEAVGAGQGVGDVSDSSLMSQGSDVGVGQAGVDLTDSSHLGGECKVNLGGQRAGSLVGADASTLSPLK</sequence>
<feature type="region of interest" description="Disordered" evidence="3">
    <location>
        <begin position="16"/>
        <end position="134"/>
    </location>
</feature>
<feature type="compositionally biased region" description="Low complexity" evidence="3">
    <location>
        <begin position="831"/>
        <end position="849"/>
    </location>
</feature>
<organism evidence="5 6">
    <name type="scientific">Scylla paramamosain</name>
    <name type="common">Mud crab</name>
    <dbReference type="NCBI Taxonomy" id="85552"/>
    <lineage>
        <taxon>Eukaryota</taxon>
        <taxon>Metazoa</taxon>
        <taxon>Ecdysozoa</taxon>
        <taxon>Arthropoda</taxon>
        <taxon>Crustacea</taxon>
        <taxon>Multicrustacea</taxon>
        <taxon>Malacostraca</taxon>
        <taxon>Eumalacostraca</taxon>
        <taxon>Eucarida</taxon>
        <taxon>Decapoda</taxon>
        <taxon>Pleocyemata</taxon>
        <taxon>Brachyura</taxon>
        <taxon>Eubrachyura</taxon>
        <taxon>Portunoidea</taxon>
        <taxon>Portunidae</taxon>
        <taxon>Portuninae</taxon>
        <taxon>Scylla</taxon>
    </lineage>
</organism>
<evidence type="ECO:0000256" key="3">
    <source>
        <dbReference type="SAM" id="MobiDB-lite"/>
    </source>
</evidence>
<feature type="compositionally biased region" description="Low complexity" evidence="3">
    <location>
        <begin position="101"/>
        <end position="112"/>
    </location>
</feature>
<feature type="region of interest" description="Disordered" evidence="3">
    <location>
        <begin position="783"/>
        <end position="856"/>
    </location>
</feature>
<feature type="region of interest" description="Disordered" evidence="3">
    <location>
        <begin position="208"/>
        <end position="408"/>
    </location>
</feature>
<dbReference type="Pfam" id="PF13891">
    <property type="entry name" value="zf-C3HC3H_KANSL2"/>
    <property type="match status" value="1"/>
</dbReference>
<gene>
    <name evidence="5" type="ORF">O3P69_000131</name>
</gene>
<feature type="compositionally biased region" description="Low complexity" evidence="3">
    <location>
        <begin position="689"/>
        <end position="725"/>
    </location>
</feature>
<dbReference type="PANTHER" id="PTHR16198">
    <property type="match status" value="1"/>
</dbReference>
<name>A0AAW0UX69_SCYPA</name>
<feature type="domain" description="KANL2-like probable zinc-finger" evidence="4">
    <location>
        <begin position="584"/>
        <end position="646"/>
    </location>
</feature>
<accession>A0AAW0UX69</accession>
<feature type="compositionally biased region" description="Basic and acidic residues" evidence="3">
    <location>
        <begin position="787"/>
        <end position="818"/>
    </location>
</feature>
<evidence type="ECO:0000313" key="6">
    <source>
        <dbReference type="Proteomes" id="UP001487740"/>
    </source>
</evidence>
<feature type="compositionally biased region" description="Polar residues" evidence="3">
    <location>
        <begin position="73"/>
        <end position="87"/>
    </location>
</feature>